<sequence length="72" mass="8035">TREKIAKMKKGVVLINTARGAIVDEQAMIDALNSGHIRHAGLVVQQQMDRDHVAVRQHRVEFGEFDARMALG</sequence>
<dbReference type="GO" id="GO:0051287">
    <property type="term" value="F:NAD binding"/>
    <property type="evidence" value="ECO:0007669"/>
    <property type="project" value="InterPro"/>
</dbReference>
<dbReference type="AlphaFoldDB" id="A0A6P1BX75"/>
<protein>
    <recommendedName>
        <fullName evidence="2">D-isomer specific 2-hydroxyacid dehydrogenase NAD-binding domain-containing protein</fullName>
    </recommendedName>
</protein>
<evidence type="ECO:0000313" key="3">
    <source>
        <dbReference type="EMBL" id="NEV03128.1"/>
    </source>
</evidence>
<reference evidence="3 4" key="1">
    <citation type="journal article" date="2020" name="Arch. Microbiol.">
        <title>Bradyrhizobium uaiense sp. nov., a new highly efficient cowpea symbiont.</title>
        <authorList>
            <person name="Cabral Michel D."/>
            <person name="Azarias Guimaraes A."/>
            <person name="Martins da Costa E."/>
            <person name="Soares de Carvalho T."/>
            <person name="Balsanelli E."/>
            <person name="Willems A."/>
            <person name="Maltempi de Souza E."/>
            <person name="de Souza Moreira F.M."/>
        </authorList>
    </citation>
    <scope>NUCLEOTIDE SEQUENCE [LARGE SCALE GENOMIC DNA]</scope>
    <source>
        <strain evidence="3 4">UFLA 03-164</strain>
    </source>
</reference>
<dbReference type="Pfam" id="PF02826">
    <property type="entry name" value="2-Hacid_dh_C"/>
    <property type="match status" value="1"/>
</dbReference>
<comment type="caution">
    <text evidence="3">The sequence shown here is derived from an EMBL/GenBank/DDBJ whole genome shotgun (WGS) entry which is preliminary data.</text>
</comment>
<keyword evidence="1" id="KW-0560">Oxidoreductase</keyword>
<dbReference type="InterPro" id="IPR029753">
    <property type="entry name" value="D-isomer_DH_CS"/>
</dbReference>
<dbReference type="Gene3D" id="3.40.50.720">
    <property type="entry name" value="NAD(P)-binding Rossmann-like Domain"/>
    <property type="match status" value="1"/>
</dbReference>
<feature type="non-terminal residue" evidence="3">
    <location>
        <position position="1"/>
    </location>
</feature>
<proteinExistence type="predicted"/>
<dbReference type="Proteomes" id="UP000468531">
    <property type="component" value="Unassembled WGS sequence"/>
</dbReference>
<dbReference type="EMBL" id="VKHP01000753">
    <property type="protein sequence ID" value="NEV03128.1"/>
    <property type="molecule type" value="Genomic_DNA"/>
</dbReference>
<dbReference type="GO" id="GO:0016616">
    <property type="term" value="F:oxidoreductase activity, acting on the CH-OH group of donors, NAD or NADP as acceptor"/>
    <property type="evidence" value="ECO:0007669"/>
    <property type="project" value="UniProtKB-ARBA"/>
</dbReference>
<dbReference type="InterPro" id="IPR036291">
    <property type="entry name" value="NAD(P)-bd_dom_sf"/>
</dbReference>
<dbReference type="InterPro" id="IPR006140">
    <property type="entry name" value="D-isomer_DH_NAD-bd"/>
</dbReference>
<dbReference type="PANTHER" id="PTHR42938">
    <property type="entry name" value="FORMATE DEHYDROGENASE 1"/>
    <property type="match status" value="1"/>
</dbReference>
<evidence type="ECO:0000256" key="1">
    <source>
        <dbReference type="ARBA" id="ARBA00023002"/>
    </source>
</evidence>
<evidence type="ECO:0000313" key="4">
    <source>
        <dbReference type="Proteomes" id="UP000468531"/>
    </source>
</evidence>
<gene>
    <name evidence="3" type="ORF">FNJ47_47720</name>
</gene>
<organism evidence="3 4">
    <name type="scientific">Bradyrhizobium uaiense</name>
    <dbReference type="NCBI Taxonomy" id="2594946"/>
    <lineage>
        <taxon>Bacteria</taxon>
        <taxon>Pseudomonadati</taxon>
        <taxon>Pseudomonadota</taxon>
        <taxon>Alphaproteobacteria</taxon>
        <taxon>Hyphomicrobiales</taxon>
        <taxon>Nitrobacteraceae</taxon>
        <taxon>Bradyrhizobium</taxon>
    </lineage>
</organism>
<dbReference type="PROSITE" id="PS00671">
    <property type="entry name" value="D_2_HYDROXYACID_DH_3"/>
    <property type="match status" value="1"/>
</dbReference>
<keyword evidence="4" id="KW-1185">Reference proteome</keyword>
<accession>A0A6P1BX75</accession>
<dbReference type="SUPFAM" id="SSF51735">
    <property type="entry name" value="NAD(P)-binding Rossmann-fold domains"/>
    <property type="match status" value="1"/>
</dbReference>
<name>A0A6P1BX75_9BRAD</name>
<feature type="domain" description="D-isomer specific 2-hydroxyacid dehydrogenase NAD-binding" evidence="2">
    <location>
        <begin position="2"/>
        <end position="46"/>
    </location>
</feature>
<evidence type="ECO:0000259" key="2">
    <source>
        <dbReference type="Pfam" id="PF02826"/>
    </source>
</evidence>
<dbReference type="PANTHER" id="PTHR42938:SF47">
    <property type="entry name" value="HYDROXYPYRUVATE REDUCTASE"/>
    <property type="match status" value="1"/>
</dbReference>